<evidence type="ECO:0000256" key="3">
    <source>
        <dbReference type="ARBA" id="ARBA00022651"/>
    </source>
</evidence>
<dbReference type="PANTHER" id="PTHR33938">
    <property type="entry name" value="FERULOYL ESTERASE B-RELATED"/>
    <property type="match status" value="1"/>
</dbReference>
<keyword evidence="8" id="KW-1015">Disulfide bond</keyword>
<keyword evidence="7" id="KW-0106">Calcium</keyword>
<keyword evidence="3" id="KW-0624">Polysaccharide degradation</keyword>
<reference evidence="11 12" key="1">
    <citation type="submission" date="2019-04" db="EMBL/GenBank/DDBJ databases">
        <title>Friends and foes A comparative genomics study of 23 Aspergillus species from section Flavi.</title>
        <authorList>
            <consortium name="DOE Joint Genome Institute"/>
            <person name="Kjaerbolling I."/>
            <person name="Vesth T."/>
            <person name="Frisvad J.C."/>
            <person name="Nybo J.L."/>
            <person name="Theobald S."/>
            <person name="Kildgaard S."/>
            <person name="Isbrandt T."/>
            <person name="Kuo A."/>
            <person name="Sato A."/>
            <person name="Lyhne E.K."/>
            <person name="Kogle M.E."/>
            <person name="Wiebenga A."/>
            <person name="Kun R.S."/>
            <person name="Lubbers R.J."/>
            <person name="Makela M.R."/>
            <person name="Barry K."/>
            <person name="Chovatia M."/>
            <person name="Clum A."/>
            <person name="Daum C."/>
            <person name="Haridas S."/>
            <person name="He G."/>
            <person name="LaButti K."/>
            <person name="Lipzen A."/>
            <person name="Mondo S."/>
            <person name="Riley R."/>
            <person name="Salamov A."/>
            <person name="Simmons B.A."/>
            <person name="Magnuson J.K."/>
            <person name="Henrissat B."/>
            <person name="Mortensen U.H."/>
            <person name="Larsen T.O."/>
            <person name="Devries R.P."/>
            <person name="Grigoriev I.V."/>
            <person name="Machida M."/>
            <person name="Baker S.E."/>
            <person name="Andersen M.R."/>
        </authorList>
    </citation>
    <scope>NUCLEOTIDE SEQUENCE [LARGE SCALE GENOMIC DNA]</scope>
    <source>
        <strain evidence="11 12">CBS 151.66</strain>
    </source>
</reference>
<keyword evidence="6 10" id="KW-0378">Hydrolase</keyword>
<evidence type="ECO:0000256" key="4">
    <source>
        <dbReference type="ARBA" id="ARBA00022723"/>
    </source>
</evidence>
<name>A0A5N5WP11_9EURO</name>
<organism evidence="11 12">
    <name type="scientific">Aspergillus leporis</name>
    <dbReference type="NCBI Taxonomy" id="41062"/>
    <lineage>
        <taxon>Eukaryota</taxon>
        <taxon>Fungi</taxon>
        <taxon>Dikarya</taxon>
        <taxon>Ascomycota</taxon>
        <taxon>Pezizomycotina</taxon>
        <taxon>Eurotiomycetes</taxon>
        <taxon>Eurotiomycetidae</taxon>
        <taxon>Eurotiales</taxon>
        <taxon>Aspergillaceae</taxon>
        <taxon>Aspergillus</taxon>
        <taxon>Aspergillus subgen. Circumdati</taxon>
    </lineage>
</organism>
<evidence type="ECO:0000256" key="7">
    <source>
        <dbReference type="ARBA" id="ARBA00022837"/>
    </source>
</evidence>
<evidence type="ECO:0000313" key="12">
    <source>
        <dbReference type="Proteomes" id="UP000326565"/>
    </source>
</evidence>
<dbReference type="PANTHER" id="PTHR33938:SF15">
    <property type="entry name" value="FERULOYL ESTERASE B-RELATED"/>
    <property type="match status" value="1"/>
</dbReference>
<comment type="catalytic activity">
    <reaction evidence="9">
        <text>feruloyl-polysaccharide + H2O = ferulate + polysaccharide.</text>
        <dbReference type="EC" id="3.1.1.73"/>
    </reaction>
</comment>
<dbReference type="InterPro" id="IPR011118">
    <property type="entry name" value="Tannase/feruloyl_esterase"/>
</dbReference>
<dbReference type="Pfam" id="PF07519">
    <property type="entry name" value="Tannase"/>
    <property type="match status" value="2"/>
</dbReference>
<accession>A0A5N5WP11</accession>
<evidence type="ECO:0000256" key="10">
    <source>
        <dbReference type="RuleBase" id="RU361238"/>
    </source>
</evidence>
<comment type="similarity">
    <text evidence="1 10">Belongs to the tannase family.</text>
</comment>
<keyword evidence="4" id="KW-0479">Metal-binding</keyword>
<proteinExistence type="inferred from homology"/>
<evidence type="ECO:0000256" key="9">
    <source>
        <dbReference type="ARBA" id="ARBA00034075"/>
    </source>
</evidence>
<keyword evidence="3" id="KW-0119">Carbohydrate metabolism</keyword>
<sequence length="534" mass="59511">MKSAHWVSFLGINTLSVNHGSRQTRFKVYCKAFVPETTIDNAYREVTEYVPAGTNLSFPYNDVSCARPSQVVSVDMCRVALFMETSNRSGVTTELWLPRNWTGRFLGTGNGGMDGCIKYEDLAYGVANGFAVVGSNNGHNGTTGASLYRNADVLTDFAWRALHISVVVGKQLTALFYGRPHTKSYYIGCSLGGRQGIQSATEFPNDFDGILAGSPALDFNNLVSWRARFFPITGPFNSSDFIPPSVWKTVIHPEVLRQCDRLDRVADGIIEDPTLCTFRPEALLCTADRTSKCLTSAQVTIVRNAHGPLYGENGQLIFPAMQPGSELEAAGQLYAGTPFPYSRDWFQYVVYDPTWDPLEFTIHDATVVDELNPENIRTWPTDFSAYEKRGGKIITYHGQQDGKITSFNTERFYNHLSETMQRSPFELDNFIRFFRISGMSHCASGPGAWAIGQGGRPPAAATAFTRDENILAALVAWVECEIAPDTVRGTKYVNDTPKLGIEFQREHCRYPLRNTYMGGDHLSLDSWQCVSYDY</sequence>
<evidence type="ECO:0000256" key="1">
    <source>
        <dbReference type="ARBA" id="ARBA00006249"/>
    </source>
</evidence>
<evidence type="ECO:0000256" key="5">
    <source>
        <dbReference type="ARBA" id="ARBA00022729"/>
    </source>
</evidence>
<dbReference type="EC" id="3.1.1.-" evidence="10"/>
<evidence type="ECO:0000256" key="6">
    <source>
        <dbReference type="ARBA" id="ARBA00022801"/>
    </source>
</evidence>
<dbReference type="GO" id="GO:0045493">
    <property type="term" value="P:xylan catabolic process"/>
    <property type="evidence" value="ECO:0007669"/>
    <property type="project" value="UniProtKB-KW"/>
</dbReference>
<dbReference type="Proteomes" id="UP000326565">
    <property type="component" value="Unassembled WGS sequence"/>
</dbReference>
<evidence type="ECO:0000256" key="2">
    <source>
        <dbReference type="ARBA" id="ARBA00022487"/>
    </source>
</evidence>
<gene>
    <name evidence="11" type="ORF">BDV29DRAFT_160858</name>
</gene>
<evidence type="ECO:0000313" key="11">
    <source>
        <dbReference type="EMBL" id="KAB8070009.1"/>
    </source>
</evidence>
<protein>
    <recommendedName>
        <fullName evidence="10">Carboxylic ester hydrolase</fullName>
        <ecNumber evidence="10">3.1.1.-</ecNumber>
    </recommendedName>
</protein>
<keyword evidence="12" id="KW-1185">Reference proteome</keyword>
<keyword evidence="5" id="KW-0732">Signal</keyword>
<dbReference type="OrthoDB" id="3039123at2759"/>
<keyword evidence="2" id="KW-0719">Serine esterase</keyword>
<dbReference type="InterPro" id="IPR029058">
    <property type="entry name" value="AB_hydrolase_fold"/>
</dbReference>
<dbReference type="SUPFAM" id="SSF53474">
    <property type="entry name" value="alpha/beta-Hydrolases"/>
    <property type="match status" value="2"/>
</dbReference>
<evidence type="ECO:0000256" key="8">
    <source>
        <dbReference type="ARBA" id="ARBA00023157"/>
    </source>
</evidence>
<dbReference type="EMBL" id="ML732317">
    <property type="protein sequence ID" value="KAB8070009.1"/>
    <property type="molecule type" value="Genomic_DNA"/>
</dbReference>
<dbReference type="AlphaFoldDB" id="A0A5N5WP11"/>
<dbReference type="GO" id="GO:0046872">
    <property type="term" value="F:metal ion binding"/>
    <property type="evidence" value="ECO:0007669"/>
    <property type="project" value="UniProtKB-KW"/>
</dbReference>
<dbReference type="GO" id="GO:0030600">
    <property type="term" value="F:feruloyl esterase activity"/>
    <property type="evidence" value="ECO:0007669"/>
    <property type="project" value="UniProtKB-EC"/>
</dbReference>
<keyword evidence="3" id="KW-0858">Xylan degradation</keyword>